<evidence type="ECO:0000313" key="14">
    <source>
        <dbReference type="Proteomes" id="UP000591131"/>
    </source>
</evidence>
<gene>
    <name evidence="13" type="primary">SF1</name>
    <name evidence="13" type="ORF">FOL47_006985</name>
</gene>
<keyword evidence="8" id="KW-0508">mRNA splicing</keyword>
<dbReference type="GO" id="GO:0003729">
    <property type="term" value="F:mRNA binding"/>
    <property type="evidence" value="ECO:0007669"/>
    <property type="project" value="TreeGrafter"/>
</dbReference>
<dbReference type="PROSITE" id="PS50158">
    <property type="entry name" value="ZF_CCHC"/>
    <property type="match status" value="1"/>
</dbReference>
<dbReference type="Gene3D" id="3.30.1370.10">
    <property type="entry name" value="K Homology domain, type 1"/>
    <property type="match status" value="1"/>
</dbReference>
<comment type="similarity">
    <text evidence="2">Belongs to the BBP/SF1 family.</text>
</comment>
<evidence type="ECO:0000256" key="6">
    <source>
        <dbReference type="ARBA" id="ARBA00022833"/>
    </source>
</evidence>
<dbReference type="InterPro" id="IPR001878">
    <property type="entry name" value="Znf_CCHC"/>
</dbReference>
<evidence type="ECO:0000256" key="4">
    <source>
        <dbReference type="ARBA" id="ARBA00022723"/>
    </source>
</evidence>
<dbReference type="Pfam" id="PF22675">
    <property type="entry name" value="KH-I_KHDC4-BBP"/>
    <property type="match status" value="1"/>
</dbReference>
<feature type="region of interest" description="Disordered" evidence="11">
    <location>
        <begin position="674"/>
        <end position="852"/>
    </location>
</feature>
<reference evidence="13 14" key="1">
    <citation type="submission" date="2020-04" db="EMBL/GenBank/DDBJ databases">
        <title>Perkinsus chesapeaki whole genome sequence.</title>
        <authorList>
            <person name="Bogema D.R."/>
        </authorList>
    </citation>
    <scope>NUCLEOTIDE SEQUENCE [LARGE SCALE GENOMIC DNA]</scope>
    <source>
        <strain evidence="13">ATCC PRA-425</strain>
    </source>
</reference>
<dbReference type="GO" id="GO:0008270">
    <property type="term" value="F:zinc ion binding"/>
    <property type="evidence" value="ECO:0007669"/>
    <property type="project" value="UniProtKB-KW"/>
</dbReference>
<evidence type="ECO:0000256" key="10">
    <source>
        <dbReference type="PROSITE-ProRule" id="PRU00047"/>
    </source>
</evidence>
<dbReference type="GO" id="GO:0008380">
    <property type="term" value="P:RNA splicing"/>
    <property type="evidence" value="ECO:0007669"/>
    <property type="project" value="UniProtKB-KW"/>
</dbReference>
<evidence type="ECO:0000313" key="13">
    <source>
        <dbReference type="EMBL" id="KAF4678033.1"/>
    </source>
</evidence>
<dbReference type="InterPro" id="IPR045071">
    <property type="entry name" value="BBP-like"/>
</dbReference>
<keyword evidence="14" id="KW-1185">Reference proteome</keyword>
<keyword evidence="3" id="KW-0507">mRNA processing</keyword>
<comment type="caution">
    <text evidence="13">The sequence shown here is derived from an EMBL/GenBank/DDBJ whole genome shotgun (WGS) entry which is preliminary data.</text>
</comment>
<dbReference type="InterPro" id="IPR055256">
    <property type="entry name" value="KH_1_KHDC4/BBP-like"/>
</dbReference>
<evidence type="ECO:0000256" key="8">
    <source>
        <dbReference type="ARBA" id="ARBA00023187"/>
    </source>
</evidence>
<feature type="compositionally biased region" description="Low complexity" evidence="11">
    <location>
        <begin position="1"/>
        <end position="14"/>
    </location>
</feature>
<sequence length="864" mass="94830">MASSSVTQGGQSSSACIVGAPIKKLVSPSPPDDDDDDDEFSRLLNAHKKARDDGDEYPRTTPSGNIQPVVKRQRINYGDIDGSGARRYTSENPRRKGGIVGTRPIEHTSRGLVPPRPLRFPFPPYCGPLAKLVSSGPPPPLPVDERSIMLQQLLERVQYLTNENERLTYIVADQQTLLSGGGGAPVPHPLPHPPPSPAAVKQMAAAARDASPSNVENSNSSVVPPWRSKKATLDTPIQSSSLTTDEKADDRDSSNSTEEERVDEVMVAAAEDTPVNDIGHNTDTTVVPISETRDERRRGLDLWEPSGWSGGQLVVVDGDRSGQMALYGTVGPSSSGRGRGGHKRRRLHLGPKEEISYRPRPLVDLPVGLTITEIDQLMREIRLEDLRRKIANKELELADDDVLIIRVRAPSPPPVYNSLGQKINSREMRVKHQMHDELNRLCHYMIKTVPNYTPPPEYRPPKYIKKVIVPVRRYPTENFMGVLIGPRGCNHRLLKEILDCDITLRGRGTGKHMPDFGGVSQLNSGDRSSSSAVASWLAEEDANLPLHVHISGDDEDRVNEAVEFIKKCLTPGSREYEALQSRGRDTLAVINGTVGIGSNYHQRQLRVLEADGIDEIERWRALARHVRCEICGDKGHPTIDCPRNRMPSHDELMEDWRLNKEYNDLMSSVIHGDETTRRMPSNDNQHTPPPSPLSSSEPSKEVEEKKEKSTQSNTTVPAPLPPIQTAADSSPSDGNDALNEPEPVATATATAPPTPTHTHVPRPLAAGPGQRKQRRPLAPHPLRTMPIDHTLPYQGVGGANPYYPSPSPPGPYGYSNIPPTPPLMRPLPPTYNQPMGYHQPPPAGPGYGGQYGGGGGGHYYDGYY</sequence>
<dbReference type="AlphaFoldDB" id="A0A7J6N2D8"/>
<keyword evidence="4" id="KW-0479">Metal-binding</keyword>
<feature type="compositionally biased region" description="Pro residues" evidence="11">
    <location>
        <begin position="818"/>
        <end position="831"/>
    </location>
</feature>
<evidence type="ECO:0000256" key="2">
    <source>
        <dbReference type="ARBA" id="ARBA00010382"/>
    </source>
</evidence>
<name>A0A7J6N2D8_PERCH</name>
<feature type="compositionally biased region" description="Basic and acidic residues" evidence="11">
    <location>
        <begin position="698"/>
        <end position="709"/>
    </location>
</feature>
<evidence type="ECO:0000256" key="3">
    <source>
        <dbReference type="ARBA" id="ARBA00022664"/>
    </source>
</evidence>
<dbReference type="OrthoDB" id="6777263at2759"/>
<comment type="subcellular location">
    <subcellularLocation>
        <location evidence="1">Nucleus</location>
    </subcellularLocation>
</comment>
<dbReference type="InterPro" id="IPR047086">
    <property type="entry name" value="SF1-HH_sf"/>
</dbReference>
<keyword evidence="7" id="KW-0694">RNA-binding</keyword>
<dbReference type="InterPro" id="IPR004087">
    <property type="entry name" value="KH_dom"/>
</dbReference>
<dbReference type="Gene3D" id="6.10.140.1790">
    <property type="match status" value="1"/>
</dbReference>
<evidence type="ECO:0000256" key="9">
    <source>
        <dbReference type="ARBA" id="ARBA00023242"/>
    </source>
</evidence>
<dbReference type="PANTHER" id="PTHR11208:SF45">
    <property type="entry name" value="SPLICING FACTOR 1"/>
    <property type="match status" value="1"/>
</dbReference>
<keyword evidence="9" id="KW-0539">Nucleus</keyword>
<evidence type="ECO:0000256" key="11">
    <source>
        <dbReference type="SAM" id="MobiDB-lite"/>
    </source>
</evidence>
<dbReference type="SUPFAM" id="SSF54791">
    <property type="entry name" value="Eukaryotic type KH-domain (KH-domain type I)"/>
    <property type="match status" value="1"/>
</dbReference>
<dbReference type="EMBL" id="JAAPAO010000004">
    <property type="protein sequence ID" value="KAF4678033.1"/>
    <property type="molecule type" value="Genomic_DNA"/>
</dbReference>
<organism evidence="13 14">
    <name type="scientific">Perkinsus chesapeaki</name>
    <name type="common">Clam parasite</name>
    <name type="synonym">Perkinsus andrewsi</name>
    <dbReference type="NCBI Taxonomy" id="330153"/>
    <lineage>
        <taxon>Eukaryota</taxon>
        <taxon>Sar</taxon>
        <taxon>Alveolata</taxon>
        <taxon>Perkinsozoa</taxon>
        <taxon>Perkinsea</taxon>
        <taxon>Perkinsida</taxon>
        <taxon>Perkinsidae</taxon>
        <taxon>Perkinsus</taxon>
    </lineage>
</organism>
<feature type="compositionally biased region" description="Low complexity" evidence="11">
    <location>
        <begin position="211"/>
        <end position="225"/>
    </location>
</feature>
<dbReference type="Pfam" id="PF16275">
    <property type="entry name" value="SF1-HH"/>
    <property type="match status" value="1"/>
</dbReference>
<dbReference type="GO" id="GO:0005634">
    <property type="term" value="C:nucleus"/>
    <property type="evidence" value="ECO:0007669"/>
    <property type="project" value="UniProtKB-SubCell"/>
</dbReference>
<dbReference type="InterPro" id="IPR032570">
    <property type="entry name" value="SF1-HH"/>
</dbReference>
<dbReference type="SMART" id="SM00322">
    <property type="entry name" value="KH"/>
    <property type="match status" value="1"/>
</dbReference>
<feature type="compositionally biased region" description="Basic and acidic residues" evidence="11">
    <location>
        <begin position="244"/>
        <end position="253"/>
    </location>
</feature>
<protein>
    <submittedName>
        <fullName evidence="13">Splicing factor 1</fullName>
    </submittedName>
</protein>
<feature type="domain" description="CCHC-type" evidence="12">
    <location>
        <begin position="627"/>
        <end position="643"/>
    </location>
</feature>
<evidence type="ECO:0000256" key="5">
    <source>
        <dbReference type="ARBA" id="ARBA00022771"/>
    </source>
</evidence>
<keyword evidence="5 10" id="KW-0863">Zinc-finger</keyword>
<dbReference type="Proteomes" id="UP000591131">
    <property type="component" value="Unassembled WGS sequence"/>
</dbReference>
<evidence type="ECO:0000256" key="1">
    <source>
        <dbReference type="ARBA" id="ARBA00004123"/>
    </source>
</evidence>
<dbReference type="PANTHER" id="PTHR11208">
    <property type="entry name" value="RNA-BINDING PROTEIN RELATED"/>
    <property type="match status" value="1"/>
</dbReference>
<dbReference type="GO" id="GO:0048024">
    <property type="term" value="P:regulation of mRNA splicing, via spliceosome"/>
    <property type="evidence" value="ECO:0007669"/>
    <property type="project" value="TreeGrafter"/>
</dbReference>
<keyword evidence="6" id="KW-0862">Zinc</keyword>
<evidence type="ECO:0000259" key="12">
    <source>
        <dbReference type="PROSITE" id="PS50158"/>
    </source>
</evidence>
<feature type="compositionally biased region" description="Low complexity" evidence="11">
    <location>
        <begin position="740"/>
        <end position="751"/>
    </location>
</feature>
<proteinExistence type="inferred from homology"/>
<feature type="region of interest" description="Disordered" evidence="11">
    <location>
        <begin position="1"/>
        <end position="112"/>
    </location>
</feature>
<feature type="region of interest" description="Disordered" evidence="11">
    <location>
        <begin position="180"/>
        <end position="262"/>
    </location>
</feature>
<accession>A0A7J6N2D8</accession>
<evidence type="ECO:0000256" key="7">
    <source>
        <dbReference type="ARBA" id="ARBA00022884"/>
    </source>
</evidence>
<feature type="compositionally biased region" description="Pro residues" evidence="11">
    <location>
        <begin position="186"/>
        <end position="197"/>
    </location>
</feature>
<dbReference type="GO" id="GO:0006397">
    <property type="term" value="P:mRNA processing"/>
    <property type="evidence" value="ECO:0007669"/>
    <property type="project" value="UniProtKB-KW"/>
</dbReference>
<dbReference type="InterPro" id="IPR036612">
    <property type="entry name" value="KH_dom_type_1_sf"/>
</dbReference>